<proteinExistence type="predicted"/>
<geneLocation type="plasmid" evidence="1 2">
    <name>pPA50</name>
</geneLocation>
<accession>A0A073CB36</accession>
<name>A0A073CB36_PLAA1</name>
<protein>
    <submittedName>
        <fullName evidence="1">Uncharacterized protein</fullName>
    </submittedName>
</protein>
<dbReference type="PATRIC" id="fig|388467.6.peg.4755"/>
<dbReference type="HOGENOM" id="CLU_2420223_0_0_3"/>
<organism evidence="1 2">
    <name type="scientific">Planktothrix agardhii (strain NIVA-CYA 126/8)</name>
    <dbReference type="NCBI Taxonomy" id="388467"/>
    <lineage>
        <taxon>Bacteria</taxon>
        <taxon>Bacillati</taxon>
        <taxon>Cyanobacteriota</taxon>
        <taxon>Cyanophyceae</taxon>
        <taxon>Oscillatoriophycideae</taxon>
        <taxon>Oscillatoriales</taxon>
        <taxon>Microcoleaceae</taxon>
        <taxon>Planktothrix</taxon>
    </lineage>
</organism>
<dbReference type="EMBL" id="CM002807">
    <property type="protein sequence ID" value="KEI65167.1"/>
    <property type="molecule type" value="Genomic_DNA"/>
</dbReference>
<evidence type="ECO:0000313" key="1">
    <source>
        <dbReference type="EMBL" id="KEI65167.1"/>
    </source>
</evidence>
<keyword evidence="2" id="KW-1185">Reference proteome</keyword>
<dbReference type="RefSeq" id="WP_042158562.1">
    <property type="nucleotide sequence ID" value="NZ_CM002807.1"/>
</dbReference>
<gene>
    <name evidence="1" type="ORF">A19Y_7004</name>
</gene>
<sequence length="96" mass="10736">MALNPNDLRTYPVQEKPCKTCPFEGENPVPIVPERYADFINNLAGEGQHLCHSANNKAICRGGRRIQLRILKAIGMLDEPTDEAFNQAINESLTQE</sequence>
<reference evidence="1 2" key="1">
    <citation type="journal article" date="2014" name="Appl. Environ. Microbiol.">
        <title>Elucidation of insertion elements encoded on plasmids and in vitro construction of shuttle vectors from the toxic cyanobacterium Planktothrix.</title>
        <authorList>
            <person name="Christiansen G."/>
            <person name="Goesmann A."/>
            <person name="Kurmayer R."/>
        </authorList>
    </citation>
    <scope>NUCLEOTIDE SEQUENCE [LARGE SCALE GENOMIC DNA]</scope>
    <source>
        <strain evidence="1 2">NIVA-CYA 126/8</strain>
        <plasmid evidence="1">pPA50</plasmid>
    </source>
</reference>
<keyword evidence="1" id="KW-0614">Plasmid</keyword>
<evidence type="ECO:0000313" key="2">
    <source>
        <dbReference type="Proteomes" id="UP000027395"/>
    </source>
</evidence>
<dbReference type="Proteomes" id="UP000027395">
    <property type="component" value="Plasmid pPA50"/>
</dbReference>
<dbReference type="AlphaFoldDB" id="A0A073CB36"/>